<evidence type="ECO:0000256" key="1">
    <source>
        <dbReference type="ARBA" id="ARBA00009381"/>
    </source>
</evidence>
<dbReference type="PANTHER" id="PTHR11686:SF9">
    <property type="entry name" value="RE13973P"/>
    <property type="match status" value="1"/>
</dbReference>
<evidence type="ECO:0000256" key="2">
    <source>
        <dbReference type="PIRSR" id="PIRSR600101-1"/>
    </source>
</evidence>
<dbReference type="AlphaFoldDB" id="A0A6P4YP09"/>
<dbReference type="KEGG" id="bbel:109475114"/>
<evidence type="ECO:0000313" key="5">
    <source>
        <dbReference type="Proteomes" id="UP000515135"/>
    </source>
</evidence>
<feature type="binding site" evidence="3">
    <location>
        <position position="373"/>
    </location>
    <ligand>
        <name>L-glutamate</name>
        <dbReference type="ChEBI" id="CHEBI:29985"/>
    </ligand>
</feature>
<organism evidence="5 6">
    <name type="scientific">Branchiostoma belcheri</name>
    <name type="common">Amphioxus</name>
    <dbReference type="NCBI Taxonomy" id="7741"/>
    <lineage>
        <taxon>Eukaryota</taxon>
        <taxon>Metazoa</taxon>
        <taxon>Chordata</taxon>
        <taxon>Cephalochordata</taxon>
        <taxon>Leptocardii</taxon>
        <taxon>Amphioxiformes</taxon>
        <taxon>Branchiostomatidae</taxon>
        <taxon>Branchiostoma</taxon>
    </lineage>
</organism>
<feature type="active site" description="Nucleophile" evidence="2">
    <location>
        <position position="280"/>
    </location>
</feature>
<dbReference type="InterPro" id="IPR043137">
    <property type="entry name" value="GGT_ssub_C"/>
</dbReference>
<dbReference type="GO" id="GO:0006751">
    <property type="term" value="P:glutathione catabolic process"/>
    <property type="evidence" value="ECO:0007669"/>
    <property type="project" value="InterPro"/>
</dbReference>
<dbReference type="SUPFAM" id="SSF56235">
    <property type="entry name" value="N-terminal nucleophile aminohydrolases (Ntn hydrolases)"/>
    <property type="match status" value="1"/>
</dbReference>
<dbReference type="PANTHER" id="PTHR11686">
    <property type="entry name" value="GAMMA GLUTAMYL TRANSPEPTIDASE"/>
    <property type="match status" value="1"/>
</dbReference>
<dbReference type="RefSeq" id="XP_019631210.1">
    <property type="nucleotide sequence ID" value="XM_019775651.1"/>
</dbReference>
<name>A0A6P4YP09_BRABE</name>
<keyword evidence="5" id="KW-1185">Reference proteome</keyword>
<evidence type="ECO:0000313" key="6">
    <source>
        <dbReference type="RefSeq" id="XP_019631210.1"/>
    </source>
</evidence>
<comment type="similarity">
    <text evidence="1">Belongs to the gamma-glutamyltransferase family.</text>
</comment>
<dbReference type="InterPro" id="IPR029055">
    <property type="entry name" value="Ntn_hydrolases_N"/>
</dbReference>
<dbReference type="Pfam" id="PF01019">
    <property type="entry name" value="G_glu_transpept"/>
    <property type="match status" value="1"/>
</dbReference>
<evidence type="ECO:0000256" key="3">
    <source>
        <dbReference type="PIRSR" id="PIRSR600101-2"/>
    </source>
</evidence>
<dbReference type="InterPro" id="IPR000101">
    <property type="entry name" value="GGT_peptidase"/>
</dbReference>
<dbReference type="PRINTS" id="PR01210">
    <property type="entry name" value="GGTRANSPTASE"/>
</dbReference>
<feature type="binding site" evidence="3">
    <location>
        <position position="84"/>
    </location>
    <ligand>
        <name>L-glutamate</name>
        <dbReference type="ChEBI" id="CHEBI:29985"/>
    </ligand>
</feature>
<feature type="region of interest" description="Disordered" evidence="4">
    <location>
        <begin position="325"/>
        <end position="350"/>
    </location>
</feature>
<gene>
    <name evidence="6" type="primary">LOC109475114</name>
</gene>
<dbReference type="GO" id="GO:0005886">
    <property type="term" value="C:plasma membrane"/>
    <property type="evidence" value="ECO:0007669"/>
    <property type="project" value="TreeGrafter"/>
</dbReference>
<accession>A0A6P4YP09</accession>
<evidence type="ECO:0000256" key="4">
    <source>
        <dbReference type="SAM" id="MobiDB-lite"/>
    </source>
</evidence>
<dbReference type="Gene3D" id="3.60.20.40">
    <property type="match status" value="1"/>
</dbReference>
<dbReference type="GO" id="GO:0036374">
    <property type="term" value="F:glutathione hydrolase activity"/>
    <property type="evidence" value="ECO:0007669"/>
    <property type="project" value="InterPro"/>
</dbReference>
<dbReference type="OrthoDB" id="6513769at2759"/>
<sequence>MAEHSRASAATAPCVYGPPVTVQPGRLRTQARRDVLVNGSAVDAAIATLLCLGVVHPQSLGLGGGFLMTVYNKSTGTSQVIDARETAPLAASEDMFAENPELYTMGGISVAVPGEIRGLWEAHQRYGQLPWSDLFRPAIRLAEEGTCVGTHLARALRTRKDVVLDRKNGLCDVFCDEDGAMVRENMTVKRPQLAKTLLAVATGGADAFYTGEIAKNLVKDIREQGGIISEQDLLNYRAEYTKKMASKEFADELRRKIDDTRMFDISHYGPAVAFPDVGGTSHVSVLGPNGDAVSATSSIGRYFGARFRSPSTGVIPNSHMELFTKRNSDGTRGRSWSPGRELQPGKRGMTALSPTIVLDRSGDVRLVIGGSGGVRIATALTDVSALDFT</sequence>
<proteinExistence type="inferred from homology"/>
<dbReference type="Proteomes" id="UP000515135">
    <property type="component" value="Unplaced"/>
</dbReference>
<protein>
    <submittedName>
        <fullName evidence="6">Gamma-glutamyltranspeptidase 1-like</fullName>
    </submittedName>
</protein>
<reference evidence="6" key="1">
    <citation type="submission" date="2025-08" db="UniProtKB">
        <authorList>
            <consortium name="RefSeq"/>
        </authorList>
    </citation>
    <scope>IDENTIFICATION</scope>
    <source>
        <tissue evidence="6">Gonad</tissue>
    </source>
</reference>
<dbReference type="GeneID" id="109475114"/>